<dbReference type="PANTHER" id="PTHR30535">
    <property type="entry name" value="VITAMIN B12-BINDING PROTEIN"/>
    <property type="match status" value="1"/>
</dbReference>
<dbReference type="InterPro" id="IPR050902">
    <property type="entry name" value="ABC_Transporter_SBP"/>
</dbReference>
<organism evidence="3 4">
    <name type="scientific">Pseudomonas chlororaphis subsp. aurantiaca</name>
    <dbReference type="NCBI Taxonomy" id="86192"/>
    <lineage>
        <taxon>Bacteria</taxon>
        <taxon>Pseudomonadati</taxon>
        <taxon>Pseudomonadota</taxon>
        <taxon>Gammaproteobacteria</taxon>
        <taxon>Pseudomonadales</taxon>
        <taxon>Pseudomonadaceae</taxon>
        <taxon>Pseudomonas</taxon>
    </lineage>
</organism>
<evidence type="ECO:0000313" key="4">
    <source>
        <dbReference type="Proteomes" id="UP000787568"/>
    </source>
</evidence>
<dbReference type="SUPFAM" id="SSF53807">
    <property type="entry name" value="Helical backbone' metal receptor"/>
    <property type="match status" value="1"/>
</dbReference>
<dbReference type="Gene3D" id="3.40.50.1980">
    <property type="entry name" value="Nitrogenase molybdenum iron protein domain"/>
    <property type="match status" value="2"/>
</dbReference>
<evidence type="ECO:0000313" key="3">
    <source>
        <dbReference type="EMBL" id="MBU4635292.1"/>
    </source>
</evidence>
<evidence type="ECO:0000259" key="2">
    <source>
        <dbReference type="PROSITE" id="PS50983"/>
    </source>
</evidence>
<name>A0AAJ0ZM39_9PSED</name>
<feature type="signal peptide" evidence="1">
    <location>
        <begin position="1"/>
        <end position="28"/>
    </location>
</feature>
<feature type="domain" description="Fe/B12 periplasmic-binding" evidence="2">
    <location>
        <begin position="52"/>
        <end position="323"/>
    </location>
</feature>
<dbReference type="Proteomes" id="UP000787568">
    <property type="component" value="Unassembled WGS sequence"/>
</dbReference>
<evidence type="ECO:0000256" key="1">
    <source>
        <dbReference type="SAM" id="SignalP"/>
    </source>
</evidence>
<dbReference type="CDD" id="cd01148">
    <property type="entry name" value="TroA_a"/>
    <property type="match status" value="1"/>
</dbReference>
<dbReference type="AlphaFoldDB" id="A0AAJ0ZM39"/>
<dbReference type="EMBL" id="JAEEFW010000007">
    <property type="protein sequence ID" value="MBU4635292.1"/>
    <property type="molecule type" value="Genomic_DNA"/>
</dbReference>
<proteinExistence type="predicted"/>
<dbReference type="PROSITE" id="PS51257">
    <property type="entry name" value="PROKAR_LIPOPROTEIN"/>
    <property type="match status" value="1"/>
</dbReference>
<comment type="caution">
    <text evidence="3">The sequence shown here is derived from an EMBL/GenBank/DDBJ whole genome shotgun (WGS) entry which is preliminary data.</text>
</comment>
<reference evidence="3" key="1">
    <citation type="submission" date="2020-12" db="EMBL/GenBank/DDBJ databases">
        <title>Generalized mutagenesis with transposon Tn5. A laboratory procedure for the identification of genes responsible for a bacterial phenotype and its regulation, illustrated with phenazine production in Pseudomonas chlororaphis.</title>
        <authorList>
            <person name="Muzio F."/>
            <person name="Sobrero P."/>
            <person name="Agaras B."/>
            <person name="Valverde C."/>
        </authorList>
    </citation>
    <scope>NUCLEOTIDE SEQUENCE</scope>
    <source>
        <strain evidence="3">SMMP3</strain>
    </source>
</reference>
<keyword evidence="1" id="KW-0732">Signal</keyword>
<dbReference type="PROSITE" id="PS50983">
    <property type="entry name" value="FE_B12_PBP"/>
    <property type="match status" value="1"/>
</dbReference>
<gene>
    <name evidence="3" type="ORF">I8747_21005</name>
</gene>
<sequence>MTLRVSLNSLFRSSLCLALSLLAGQACAEATRYPLTVHSCNREVTFKEAPKHALSHDINMTQMMLALGLKSRMVGYSGISGWKAVTPEMRTILDGLPELAAKYPSVETLLDANVDFFFAGWDYGMRVGGDLTPQTLTPLGINVLELTESCAFVMKRPPASLDDTYNDLRNLGRIFDVQDRANQLIADMQQQVTAIQQDLPTEKPRVFLYDSGEDRAMTSGRLGMPQALIDAAGGRNILDDVEASWTRVNWETVVERNPQVIVIVDYSEISAEQKQQFLLNNKALQSVDAIRNQRFIVIPYVQATPGIDNVEAVQTLAKGFHGA</sequence>
<dbReference type="InterPro" id="IPR002491">
    <property type="entry name" value="ABC_transptr_periplasmic_BD"/>
</dbReference>
<dbReference type="Pfam" id="PF01497">
    <property type="entry name" value="Peripla_BP_2"/>
    <property type="match status" value="1"/>
</dbReference>
<protein>
    <submittedName>
        <fullName evidence="3">ABC transporter substrate-binding protein</fullName>
    </submittedName>
</protein>
<accession>A0AAJ0ZM39</accession>
<dbReference type="RefSeq" id="WP_124333931.1">
    <property type="nucleotide sequence ID" value="NZ_CP027741.1"/>
</dbReference>
<dbReference type="PANTHER" id="PTHR30535:SF7">
    <property type="entry name" value="IRON(III) DICITRATE-BINDING PROTEIN"/>
    <property type="match status" value="1"/>
</dbReference>
<feature type="chain" id="PRO_5042536651" evidence="1">
    <location>
        <begin position="29"/>
        <end position="323"/>
    </location>
</feature>